<dbReference type="Proteomes" id="UP000800038">
    <property type="component" value="Unassembled WGS sequence"/>
</dbReference>
<sequence length="382" mass="44044">MFFSNSTMRLEAVLPLGVSEPTLRDDFVPCCHASYVPNLSTPKIVAVLQGTKSELRDVLVEIRAELSTTRGPRGRAATMVTRLERERREERERAESITMICVVLMPSNDCFPIPDKHLKEEECDFANNILASSLLQQQPVVYRKNFDPNIFRFFALYCLRLSLFSNADLPRPYTTYEESIPNFTETVPSTYTPKITMITLSDPRLDHDKAKIRPARQLLHAYIMAQSMGAKHFQDAIMNAIVKFFRVDGFPLPAFVFDVYRRCAPGPCGLKKLIVDYYIWIDSTEHRKALPPLHTYLREFGQDATEVFAAIKTFMVIDRRDPLQRQESLDVVVNFNKLETFLRDERGARLRCRYHEHTRHQMCFSLIVDDTSIAHRAGAALW</sequence>
<dbReference type="OrthoDB" id="3782267at2759"/>
<keyword evidence="2" id="KW-1185">Reference proteome</keyword>
<dbReference type="AlphaFoldDB" id="A0A6A5SF18"/>
<protein>
    <submittedName>
        <fullName evidence="1">Uncharacterized protein</fullName>
    </submittedName>
</protein>
<organism evidence="1 2">
    <name type="scientific">Clathrospora elynae</name>
    <dbReference type="NCBI Taxonomy" id="706981"/>
    <lineage>
        <taxon>Eukaryota</taxon>
        <taxon>Fungi</taxon>
        <taxon>Dikarya</taxon>
        <taxon>Ascomycota</taxon>
        <taxon>Pezizomycotina</taxon>
        <taxon>Dothideomycetes</taxon>
        <taxon>Pleosporomycetidae</taxon>
        <taxon>Pleosporales</taxon>
        <taxon>Diademaceae</taxon>
        <taxon>Clathrospora</taxon>
    </lineage>
</organism>
<gene>
    <name evidence="1" type="ORF">EJ02DRAFT_21768</name>
</gene>
<accession>A0A6A5SF18</accession>
<proteinExistence type="predicted"/>
<name>A0A6A5SF18_9PLEO</name>
<evidence type="ECO:0000313" key="1">
    <source>
        <dbReference type="EMBL" id="KAF1938452.1"/>
    </source>
</evidence>
<evidence type="ECO:0000313" key="2">
    <source>
        <dbReference type="Proteomes" id="UP000800038"/>
    </source>
</evidence>
<reference evidence="1" key="1">
    <citation type="journal article" date="2020" name="Stud. Mycol.">
        <title>101 Dothideomycetes genomes: a test case for predicting lifestyles and emergence of pathogens.</title>
        <authorList>
            <person name="Haridas S."/>
            <person name="Albert R."/>
            <person name="Binder M."/>
            <person name="Bloem J."/>
            <person name="Labutti K."/>
            <person name="Salamov A."/>
            <person name="Andreopoulos B."/>
            <person name="Baker S."/>
            <person name="Barry K."/>
            <person name="Bills G."/>
            <person name="Bluhm B."/>
            <person name="Cannon C."/>
            <person name="Castanera R."/>
            <person name="Culley D."/>
            <person name="Daum C."/>
            <person name="Ezra D."/>
            <person name="Gonzalez J."/>
            <person name="Henrissat B."/>
            <person name="Kuo A."/>
            <person name="Liang C."/>
            <person name="Lipzen A."/>
            <person name="Lutzoni F."/>
            <person name="Magnuson J."/>
            <person name="Mondo S."/>
            <person name="Nolan M."/>
            <person name="Ohm R."/>
            <person name="Pangilinan J."/>
            <person name="Park H.-J."/>
            <person name="Ramirez L."/>
            <person name="Alfaro M."/>
            <person name="Sun H."/>
            <person name="Tritt A."/>
            <person name="Yoshinaga Y."/>
            <person name="Zwiers L.-H."/>
            <person name="Turgeon B."/>
            <person name="Goodwin S."/>
            <person name="Spatafora J."/>
            <person name="Crous P."/>
            <person name="Grigoriev I."/>
        </authorList>
    </citation>
    <scope>NUCLEOTIDE SEQUENCE</scope>
    <source>
        <strain evidence="1">CBS 161.51</strain>
    </source>
</reference>
<dbReference type="EMBL" id="ML976104">
    <property type="protein sequence ID" value="KAF1938452.1"/>
    <property type="molecule type" value="Genomic_DNA"/>
</dbReference>